<accession>A0A7S4KIN7</accession>
<proteinExistence type="predicted"/>
<feature type="transmembrane region" description="Helical" evidence="1">
    <location>
        <begin position="201"/>
        <end position="220"/>
    </location>
</feature>
<reference evidence="2" key="1">
    <citation type="submission" date="2021-01" db="EMBL/GenBank/DDBJ databases">
        <authorList>
            <person name="Corre E."/>
            <person name="Pelletier E."/>
            <person name="Niang G."/>
            <person name="Scheremetjew M."/>
            <person name="Finn R."/>
            <person name="Kale V."/>
            <person name="Holt S."/>
            <person name="Cochrane G."/>
            <person name="Meng A."/>
            <person name="Brown T."/>
            <person name="Cohen L."/>
        </authorList>
    </citation>
    <scope>NUCLEOTIDE SEQUENCE</scope>
    <source>
        <strain evidence="2">SoJaBio B1-5/56/2</strain>
    </source>
</reference>
<feature type="transmembrane region" description="Helical" evidence="1">
    <location>
        <begin position="260"/>
        <end position="283"/>
    </location>
</feature>
<sequence length="336" mass="39049">MESTFSERFNYDLYSEGFDGRLGPCSTLSCFLLQLILIGFLIFLLLANYFGLFVWAGKIRFLTLWFFGHFLNCASVSFIAYGEMEMKQIPWPSFLWFCVSFIVSFVHLASSPRPRKENYLFVLSFLPAGLSFIFMLVIDAGELFCPYLVHWILIPTCGLVHCYFLRVLEENRSGGGEKDQEDDDDEGVREVSHGVSPLDAYVGWGLLWAMVGPWLSLFAYSHLPSSDQSAVFQVIVIWLSFSLFFCLAIPLFVHRTFPLYWALMSLVCFAQTIAGIFFFSIVFFVRPDIPMIVVCLLLFALCWPALWEWKEWEERRRQRKEEGDEEKREEEEPPKE</sequence>
<organism evidence="2">
    <name type="scientific">Paramoeba aestuarina</name>
    <dbReference type="NCBI Taxonomy" id="180227"/>
    <lineage>
        <taxon>Eukaryota</taxon>
        <taxon>Amoebozoa</taxon>
        <taxon>Discosea</taxon>
        <taxon>Flabellinia</taxon>
        <taxon>Dactylopodida</taxon>
        <taxon>Paramoebidae</taxon>
        <taxon>Paramoeba</taxon>
    </lineage>
</organism>
<keyword evidence="1" id="KW-0812">Transmembrane</keyword>
<dbReference type="SUPFAM" id="SSF103473">
    <property type="entry name" value="MFS general substrate transporter"/>
    <property type="match status" value="1"/>
</dbReference>
<keyword evidence="1" id="KW-1133">Transmembrane helix</keyword>
<keyword evidence="1" id="KW-0472">Membrane</keyword>
<dbReference type="InterPro" id="IPR036259">
    <property type="entry name" value="MFS_trans_sf"/>
</dbReference>
<protein>
    <submittedName>
        <fullName evidence="2">Uncharacterized protein</fullName>
    </submittedName>
</protein>
<feature type="transmembrane region" description="Helical" evidence="1">
    <location>
        <begin position="93"/>
        <end position="110"/>
    </location>
</feature>
<name>A0A7S4KIN7_9EUKA</name>
<gene>
    <name evidence="2" type="ORF">NAES01612_LOCUS7349</name>
</gene>
<dbReference type="AlphaFoldDB" id="A0A7S4KIN7"/>
<dbReference type="EMBL" id="HBKR01011029">
    <property type="protein sequence ID" value="CAE2296322.1"/>
    <property type="molecule type" value="Transcribed_RNA"/>
</dbReference>
<feature type="transmembrane region" description="Helical" evidence="1">
    <location>
        <begin position="119"/>
        <end position="138"/>
    </location>
</feature>
<feature type="transmembrane region" description="Helical" evidence="1">
    <location>
        <begin position="289"/>
        <end position="309"/>
    </location>
</feature>
<feature type="transmembrane region" description="Helical" evidence="1">
    <location>
        <begin position="62"/>
        <end position="81"/>
    </location>
</feature>
<feature type="transmembrane region" description="Helical" evidence="1">
    <location>
        <begin position="150"/>
        <end position="168"/>
    </location>
</feature>
<feature type="transmembrane region" description="Helical" evidence="1">
    <location>
        <begin position="31"/>
        <end position="55"/>
    </location>
</feature>
<evidence type="ECO:0000256" key="1">
    <source>
        <dbReference type="SAM" id="Phobius"/>
    </source>
</evidence>
<evidence type="ECO:0000313" key="2">
    <source>
        <dbReference type="EMBL" id="CAE2296322.1"/>
    </source>
</evidence>
<feature type="transmembrane region" description="Helical" evidence="1">
    <location>
        <begin position="232"/>
        <end position="253"/>
    </location>
</feature>